<dbReference type="Pfam" id="PF01774">
    <property type="entry name" value="UreD"/>
    <property type="match status" value="1"/>
</dbReference>
<organism evidence="2 3">
    <name type="scientific">Mycolicibacterium wolinskyi</name>
    <dbReference type="NCBI Taxonomy" id="59750"/>
    <lineage>
        <taxon>Bacteria</taxon>
        <taxon>Bacillati</taxon>
        <taxon>Actinomycetota</taxon>
        <taxon>Actinomycetes</taxon>
        <taxon>Mycobacteriales</taxon>
        <taxon>Mycobacteriaceae</taxon>
        <taxon>Mycolicibacterium</taxon>
    </lineage>
</organism>
<dbReference type="InterPro" id="IPR002669">
    <property type="entry name" value="UreD"/>
</dbReference>
<keyword evidence="3" id="KW-1185">Reference proteome</keyword>
<gene>
    <name evidence="2" type="ORF">AFM11_19890</name>
</gene>
<dbReference type="AlphaFoldDB" id="A0A132PJ89"/>
<dbReference type="PATRIC" id="fig|59750.3.peg.1312"/>
<dbReference type="STRING" id="59750.AWC31_28625"/>
<dbReference type="RefSeq" id="WP_067851860.1">
    <property type="nucleotide sequence ID" value="NZ_LGTW01000013.1"/>
</dbReference>
<proteinExistence type="predicted"/>
<dbReference type="GO" id="GO:0016151">
    <property type="term" value="F:nickel cation binding"/>
    <property type="evidence" value="ECO:0007669"/>
    <property type="project" value="InterPro"/>
</dbReference>
<comment type="caution">
    <text evidence="2">The sequence shown here is derived from an EMBL/GenBank/DDBJ whole genome shotgun (WGS) entry which is preliminary data.</text>
</comment>
<protein>
    <submittedName>
        <fullName evidence="2">Urease accessory protein UreD</fullName>
    </submittedName>
</protein>
<evidence type="ECO:0000313" key="3">
    <source>
        <dbReference type="Proteomes" id="UP000070612"/>
    </source>
</evidence>
<dbReference type="EMBL" id="LGTW01000013">
    <property type="protein sequence ID" value="KWX22418.1"/>
    <property type="molecule type" value="Genomic_DNA"/>
</dbReference>
<accession>A0A132PJ89</accession>
<keyword evidence="1" id="KW-0143">Chaperone</keyword>
<dbReference type="Proteomes" id="UP000070612">
    <property type="component" value="Unassembled WGS sequence"/>
</dbReference>
<reference evidence="2 3" key="1">
    <citation type="submission" date="2015-07" db="EMBL/GenBank/DDBJ databases">
        <title>A draft genome sequence of Mycobacterium wolinskyi.</title>
        <authorList>
            <person name="de Man T.J."/>
            <person name="Perry K.A."/>
            <person name="Coulliette A.D."/>
            <person name="Jensen B."/>
            <person name="Toney N.C."/>
            <person name="Limbago B.M."/>
            <person name="Noble-Wang J."/>
        </authorList>
    </citation>
    <scope>NUCLEOTIDE SEQUENCE [LARGE SCALE GENOMIC DNA]</scope>
    <source>
        <strain evidence="2 3">CDC_01</strain>
    </source>
</reference>
<evidence type="ECO:0000256" key="1">
    <source>
        <dbReference type="ARBA" id="ARBA00023186"/>
    </source>
</evidence>
<sequence length="217" mass="22585">MHSDLVIVARPGHLPCIEATGGLTARCTEPDTVHLVSTAATPLGGDTLAVRVVVEAGATLRIRTAAATLVLPGAHTRQSRACWTIEVAGHLDLDPQPTVVAGGSDHRTTMRLQLAGTAEVRIRERIQIGRSGERVGFWSGALHADVGADTPVPLLRHRIELGSGAVGDDELAAPRACISEMRYPAASFDGAGTVLALARGGSLATWQGDRLPADDAS</sequence>
<evidence type="ECO:0000313" key="2">
    <source>
        <dbReference type="EMBL" id="KWX22418.1"/>
    </source>
</evidence>
<name>A0A132PJ89_9MYCO</name>